<protein>
    <recommendedName>
        <fullName evidence="3">NlpE N-terminal domain-containing protein</fullName>
    </recommendedName>
</protein>
<dbReference type="AlphaFoldDB" id="A0A1X7J8J5"/>
<keyword evidence="2" id="KW-1185">Reference proteome</keyword>
<organism evidence="1 2">
    <name type="scientific">Arenibacter troitsensis</name>
    <dbReference type="NCBI Taxonomy" id="188872"/>
    <lineage>
        <taxon>Bacteria</taxon>
        <taxon>Pseudomonadati</taxon>
        <taxon>Bacteroidota</taxon>
        <taxon>Flavobacteriia</taxon>
        <taxon>Flavobacteriales</taxon>
        <taxon>Flavobacteriaceae</taxon>
        <taxon>Arenibacter</taxon>
    </lineage>
</organism>
<dbReference type="Proteomes" id="UP000193420">
    <property type="component" value="Unassembled WGS sequence"/>
</dbReference>
<name>A0A1X7J8J5_9FLAO</name>
<evidence type="ECO:0000313" key="1">
    <source>
        <dbReference type="EMBL" id="SMG23631.1"/>
    </source>
</evidence>
<dbReference type="STRING" id="188872.SAMN03080602_01467"/>
<sequence>MRGVLLTTIFLCYNAFYTLNMKKILTALLLVSSLTSFSQSEIIIGQYFLKLGNEKHQIEYRLNLKADGTFEFHSYINNQNGIPPIVHKYGKGTWILDDKVVSFLTNKEKDLNEKYTLDFSGSKARFVTKPLRDKTDRVVRTRLKFFESKIFWIEGLDIFKT</sequence>
<reference evidence="2" key="1">
    <citation type="submission" date="2017-04" db="EMBL/GenBank/DDBJ databases">
        <authorList>
            <person name="Varghese N."/>
            <person name="Submissions S."/>
        </authorList>
    </citation>
    <scope>NUCLEOTIDE SEQUENCE [LARGE SCALE GENOMIC DNA]</scope>
    <source>
        <strain evidence="2">DSM 19835</strain>
    </source>
</reference>
<evidence type="ECO:0008006" key="3">
    <source>
        <dbReference type="Google" id="ProtNLM"/>
    </source>
</evidence>
<proteinExistence type="predicted"/>
<dbReference type="EMBL" id="FXAO01000003">
    <property type="protein sequence ID" value="SMG23631.1"/>
    <property type="molecule type" value="Genomic_DNA"/>
</dbReference>
<evidence type="ECO:0000313" key="2">
    <source>
        <dbReference type="Proteomes" id="UP000193420"/>
    </source>
</evidence>
<accession>A0A1X7J8J5</accession>
<gene>
    <name evidence="1" type="ORF">SAMN03080602_01467</name>
</gene>